<dbReference type="Gene3D" id="3.30.460.10">
    <property type="entry name" value="Beta Polymerase, domain 2"/>
    <property type="match status" value="1"/>
</dbReference>
<dbReference type="EMBL" id="JBHUDG010000019">
    <property type="protein sequence ID" value="MFD1630695.1"/>
    <property type="molecule type" value="Genomic_DNA"/>
</dbReference>
<dbReference type="InterPro" id="IPR043519">
    <property type="entry name" value="NT_sf"/>
</dbReference>
<dbReference type="PANTHER" id="PTHR34822">
    <property type="entry name" value="GRPB DOMAIN PROTEIN (AFU_ORTHOLOGUE AFUA_1G01530)"/>
    <property type="match status" value="1"/>
</dbReference>
<organism evidence="1 2">
    <name type="scientific">Pseudopedobacter beijingensis</name>
    <dbReference type="NCBI Taxonomy" id="1207056"/>
    <lineage>
        <taxon>Bacteria</taxon>
        <taxon>Pseudomonadati</taxon>
        <taxon>Bacteroidota</taxon>
        <taxon>Sphingobacteriia</taxon>
        <taxon>Sphingobacteriales</taxon>
        <taxon>Sphingobacteriaceae</taxon>
        <taxon>Pseudopedobacter</taxon>
    </lineage>
</organism>
<comment type="caution">
    <text evidence="1">The sequence shown here is derived from an EMBL/GenBank/DDBJ whole genome shotgun (WGS) entry which is preliminary data.</text>
</comment>
<dbReference type="PANTHER" id="PTHR34822:SF1">
    <property type="entry name" value="GRPB FAMILY PROTEIN"/>
    <property type="match status" value="1"/>
</dbReference>
<name>A0ABW4IEN6_9SPHI</name>
<gene>
    <name evidence="1" type="ORF">ACFSAH_12460</name>
</gene>
<dbReference type="RefSeq" id="WP_379663073.1">
    <property type="nucleotide sequence ID" value="NZ_JBHUDG010000019.1"/>
</dbReference>
<reference evidence="2" key="1">
    <citation type="journal article" date="2019" name="Int. J. Syst. Evol. Microbiol.">
        <title>The Global Catalogue of Microorganisms (GCM) 10K type strain sequencing project: providing services to taxonomists for standard genome sequencing and annotation.</title>
        <authorList>
            <consortium name="The Broad Institute Genomics Platform"/>
            <consortium name="The Broad Institute Genome Sequencing Center for Infectious Disease"/>
            <person name="Wu L."/>
            <person name="Ma J."/>
        </authorList>
    </citation>
    <scope>NUCLEOTIDE SEQUENCE [LARGE SCALE GENOMIC DNA]</scope>
    <source>
        <strain evidence="2">CCUG 53762</strain>
    </source>
</reference>
<evidence type="ECO:0000313" key="2">
    <source>
        <dbReference type="Proteomes" id="UP001597118"/>
    </source>
</evidence>
<keyword evidence="2" id="KW-1185">Reference proteome</keyword>
<dbReference type="InterPro" id="IPR007344">
    <property type="entry name" value="GrpB/CoaE"/>
</dbReference>
<dbReference type="SUPFAM" id="SSF81301">
    <property type="entry name" value="Nucleotidyltransferase"/>
    <property type="match status" value="1"/>
</dbReference>
<evidence type="ECO:0000313" key="1">
    <source>
        <dbReference type="EMBL" id="MFD1630695.1"/>
    </source>
</evidence>
<dbReference type="Pfam" id="PF04229">
    <property type="entry name" value="GrpB"/>
    <property type="match status" value="1"/>
</dbReference>
<proteinExistence type="predicted"/>
<dbReference type="Proteomes" id="UP001597118">
    <property type="component" value="Unassembled WGS sequence"/>
</dbReference>
<sequence length="197" mass="23043">MILPFEPYNPAWKNQFNTLKEELETLLQPIKASVEHIGSTSVEGLAAKPLIDILIGLENEADLDKVPALLQGKNYVYYEKYNEDMPYRRFFVALTDQPEKLGVPAHIGPDDEIPLRLHDHSLRIAHIHTIPQRSGHWLRHIAFREYLRTHPAVKNEYQALKEKLVQQEWEDGNDYNEGKDAFLKEYEKKAVTWYHNQ</sequence>
<accession>A0ABW4IEN6</accession>
<protein>
    <submittedName>
        <fullName evidence="1">GrpB family protein</fullName>
    </submittedName>
</protein>